<dbReference type="OrthoDB" id="3918848at2759"/>
<feature type="compositionally biased region" description="Basic and acidic residues" evidence="1">
    <location>
        <begin position="985"/>
        <end position="1000"/>
    </location>
</feature>
<dbReference type="SUPFAM" id="SSF48208">
    <property type="entry name" value="Six-hairpin glycosidases"/>
    <property type="match status" value="1"/>
</dbReference>
<evidence type="ECO:0000259" key="2">
    <source>
        <dbReference type="Pfam" id="PF16335"/>
    </source>
</evidence>
<evidence type="ECO:0008006" key="7">
    <source>
        <dbReference type="Google" id="ProtNLM"/>
    </source>
</evidence>
<dbReference type="InterPro" id="IPR052743">
    <property type="entry name" value="Glutaminase_GtaA"/>
</dbReference>
<dbReference type="InterPro" id="IPR032514">
    <property type="entry name" value="GtaA_central"/>
</dbReference>
<dbReference type="AlphaFoldDB" id="A0A9W7SKY9"/>
<name>A0A9W7SKY9_9PEZI</name>
<evidence type="ECO:0000256" key="1">
    <source>
        <dbReference type="SAM" id="MobiDB-lite"/>
    </source>
</evidence>
<dbReference type="InterPro" id="IPR033433">
    <property type="entry name" value="GtaA_N"/>
</dbReference>
<dbReference type="GO" id="GO:0005975">
    <property type="term" value="P:carbohydrate metabolic process"/>
    <property type="evidence" value="ECO:0007669"/>
    <property type="project" value="InterPro"/>
</dbReference>
<feature type="domain" description="Glutaminase A N-terminal" evidence="3">
    <location>
        <begin position="94"/>
        <end position="326"/>
    </location>
</feature>
<feature type="non-terminal residue" evidence="5">
    <location>
        <position position="1"/>
    </location>
</feature>
<organism evidence="5 6">
    <name type="scientific">Teratosphaeria destructans</name>
    <dbReference type="NCBI Taxonomy" id="418781"/>
    <lineage>
        <taxon>Eukaryota</taxon>
        <taxon>Fungi</taxon>
        <taxon>Dikarya</taxon>
        <taxon>Ascomycota</taxon>
        <taxon>Pezizomycotina</taxon>
        <taxon>Dothideomycetes</taxon>
        <taxon>Dothideomycetidae</taxon>
        <taxon>Mycosphaerellales</taxon>
        <taxon>Teratosphaeriaceae</taxon>
        <taxon>Teratosphaeria</taxon>
    </lineage>
</organism>
<evidence type="ECO:0000259" key="3">
    <source>
        <dbReference type="Pfam" id="PF17168"/>
    </source>
</evidence>
<evidence type="ECO:0000259" key="4">
    <source>
        <dbReference type="Pfam" id="PF25534"/>
    </source>
</evidence>
<dbReference type="Pfam" id="PF17168">
    <property type="entry name" value="DUF5127"/>
    <property type="match status" value="1"/>
</dbReference>
<dbReference type="Pfam" id="PF16335">
    <property type="entry name" value="GtaA_6_Hairpin"/>
    <property type="match status" value="1"/>
</dbReference>
<comment type="caution">
    <text evidence="5">The sequence shown here is derived from an EMBL/GenBank/DDBJ whole genome shotgun (WGS) entry which is preliminary data.</text>
</comment>
<dbReference type="Proteomes" id="UP001138500">
    <property type="component" value="Unassembled WGS sequence"/>
</dbReference>
<feature type="domain" description="DUF7918" evidence="4">
    <location>
        <begin position="733"/>
        <end position="951"/>
    </location>
</feature>
<feature type="region of interest" description="Disordered" evidence="1">
    <location>
        <begin position="985"/>
        <end position="1040"/>
    </location>
</feature>
<reference evidence="5 6" key="1">
    <citation type="journal article" date="2018" name="IMA Fungus">
        <title>IMA Genome-F 10: Nine draft genome sequences of Claviceps purpurea s.lat., including C. arundinis, C. humidiphila, and C. cf. spartinae, pseudomolecules for the pitch canker pathogen Fusarium circinatum, draft genome of Davidsoniella eucalypti, Grosmannia galeiformis, Quambalaria eucalypti, and Teratosphaeria destructans.</title>
        <authorList>
            <person name="Wingfield B.D."/>
            <person name="Liu M."/>
            <person name="Nguyen H.D."/>
            <person name="Lane F.A."/>
            <person name="Morgan S.W."/>
            <person name="De Vos L."/>
            <person name="Wilken P.M."/>
            <person name="Duong T.A."/>
            <person name="Aylward J."/>
            <person name="Coetzee M.P."/>
            <person name="Dadej K."/>
            <person name="De Beer Z.W."/>
            <person name="Findlay W."/>
            <person name="Havenga M."/>
            <person name="Kolarik M."/>
            <person name="Menzies J.G."/>
            <person name="Naidoo K."/>
            <person name="Pochopski O."/>
            <person name="Shoukouhi P."/>
            <person name="Santana Q.C."/>
            <person name="Seifert K.A."/>
            <person name="Soal N."/>
            <person name="Steenkamp E.T."/>
            <person name="Tatham C.T."/>
            <person name="van der Nest M.A."/>
            <person name="Wingfield M.J."/>
        </authorList>
    </citation>
    <scope>NUCLEOTIDE SEQUENCE [LARGE SCALE GENOMIC DNA]</scope>
    <source>
        <strain evidence="5">CMW44962</strain>
    </source>
</reference>
<dbReference type="PANTHER" id="PTHR31987:SF14">
    <property type="entry name" value="PUTATIVE (AFU_ORTHOLOGUE AFUA_6G09910)-RELATED"/>
    <property type="match status" value="1"/>
</dbReference>
<dbReference type="Pfam" id="PF25534">
    <property type="entry name" value="DUF7918"/>
    <property type="match status" value="1"/>
</dbReference>
<dbReference type="EMBL" id="RIBY02002278">
    <property type="protein sequence ID" value="KAH9820958.1"/>
    <property type="molecule type" value="Genomic_DNA"/>
</dbReference>
<feature type="domain" description="Glutaminase A central" evidence="2">
    <location>
        <begin position="333"/>
        <end position="688"/>
    </location>
</feature>
<sequence>SPPIKSFHTSQEKDACLRGLCGGHPLCDPGPDIWVPGDQVENLPSAIPQFWDGTNMTWSISARVDGQTYNLMGVTGLTDGVQAATVLKAEYTATHTTFTLTAGNANIVLDFFSPVAPLDYVRQSLPFSYFTVSVSSINESTPDVQIYSDVDNSFSGQFGDATMSWTWDETASNTQVLQLTPTDPLESQLFAENSDMATWGTTVFCTRQADNGNSDTVNHVVGDVYAVRDGFSTRGKVAGSADWTPGSVAAYSHDLGEISSMTNVTFAIGLWREGAVNHAVNYTSTQNRTGYFMSSCSNINACCAHVLDDFAAADAEGRAFDAEIVDKATTVAGSNYSDIVAFSVRQAFGAMDLTIPLDSLDTTDVLAFVKEISSDGNVNTVDVIYPMSPILYTLAPEYIRLLLEPLLRYGAEGGWPDLNYSIHDLGTHYPNATGHHDGDSVEEMPLEESGDLILMVAAYHSATGNTQWVTQYQSLLQRYADYLVQNGLYPTLQLSSDDFGGTRANQTSLAVKSAVALNAFGQMYGMSNYSDIGKDFANTLYNDGAGLDSNRTHFTFIQGEDDSWHLEYNLYFDVLLNLSTFPTEAYSMASAYYSSVRSPGGVALSSEVSQGKTDWMMFAASIAMAEGVGNTDARDMFIDDVHQFLTTEGSPVPFCDLFYIRTDESVDQYVDQWAGFRNRPVVGGHFALMAMNGGWAWGKHGYADQLIAFPSGLAVFEKTITSIDMAIAPDMPGVEVTVVVDGVPLKEHVDAELEEKERTVTRYIEATSGKKFEIQIAGRKDVRLFGDALGFAVLVDGQLVDRELICKHDRGRHGWEKIVKGAGISATEIKEFNFSSLEIVSDGHTLGGELSKVQKLGVIKVTLTHKNVVGKSRRSFGVGVDVQGDTAMISEKALKGRSISHTVGYGKTVEVPRPEFFETQNVPGHPDPYMTYLFHYRSLEALKSMLLIPRTPTPPPLYERDVDTLNAEELRELQRQLRAVKEKEVSAAKVKRENPDETPRARKKARPTASSTQLELDDDGVARASSTPTVAGEPEVVVLD</sequence>
<proteinExistence type="predicted"/>
<dbReference type="PANTHER" id="PTHR31987">
    <property type="entry name" value="GLUTAMINASE A-RELATED"/>
    <property type="match status" value="1"/>
</dbReference>
<keyword evidence="6" id="KW-1185">Reference proteome</keyword>
<accession>A0A9W7SKY9</accession>
<gene>
    <name evidence="5" type="ORF">Tdes44962_MAKER05048</name>
</gene>
<dbReference type="InterPro" id="IPR008928">
    <property type="entry name" value="6-hairpin_glycosidase_sf"/>
</dbReference>
<evidence type="ECO:0000313" key="5">
    <source>
        <dbReference type="EMBL" id="KAH9820958.1"/>
    </source>
</evidence>
<evidence type="ECO:0000313" key="6">
    <source>
        <dbReference type="Proteomes" id="UP001138500"/>
    </source>
</evidence>
<protein>
    <recommendedName>
        <fullName evidence="7">DUF1793-domain-containing protein</fullName>
    </recommendedName>
</protein>
<dbReference type="InterPro" id="IPR057678">
    <property type="entry name" value="DUF7918"/>
</dbReference>
<reference evidence="5 6" key="2">
    <citation type="journal article" date="2021" name="Curr. Genet.">
        <title>Genetic response to nitrogen starvation in the aggressive Eucalyptus foliar pathogen Teratosphaeria destructans.</title>
        <authorList>
            <person name="Havenga M."/>
            <person name="Wingfield B.D."/>
            <person name="Wingfield M.J."/>
            <person name="Dreyer L.L."/>
            <person name="Roets F."/>
            <person name="Aylward J."/>
        </authorList>
    </citation>
    <scope>NUCLEOTIDE SEQUENCE [LARGE SCALE GENOMIC DNA]</scope>
    <source>
        <strain evidence="5">CMW44962</strain>
    </source>
</reference>